<dbReference type="EMBL" id="JEMT01002733">
    <property type="protein sequence ID" value="EXX79538.1"/>
    <property type="molecule type" value="Genomic_DNA"/>
</dbReference>
<evidence type="ECO:0000256" key="1">
    <source>
        <dbReference type="SAM" id="MobiDB-lite"/>
    </source>
</evidence>
<feature type="region of interest" description="Disordered" evidence="1">
    <location>
        <begin position="68"/>
        <end position="87"/>
    </location>
</feature>
<organism evidence="2 3">
    <name type="scientific">Rhizophagus irregularis (strain DAOM 197198w)</name>
    <name type="common">Glomus intraradices</name>
    <dbReference type="NCBI Taxonomy" id="1432141"/>
    <lineage>
        <taxon>Eukaryota</taxon>
        <taxon>Fungi</taxon>
        <taxon>Fungi incertae sedis</taxon>
        <taxon>Mucoromycota</taxon>
        <taxon>Glomeromycotina</taxon>
        <taxon>Glomeromycetes</taxon>
        <taxon>Glomerales</taxon>
        <taxon>Glomeraceae</taxon>
        <taxon>Rhizophagus</taxon>
    </lineage>
</organism>
<dbReference type="HOGENOM" id="CLU_131822_0_0_1"/>
<accession>A0A015NJE7</accession>
<dbReference type="InterPro" id="IPR009444">
    <property type="entry name" value="Conjugal_tfr_TraD_a-type"/>
</dbReference>
<evidence type="ECO:0008006" key="4">
    <source>
        <dbReference type="Google" id="ProtNLM"/>
    </source>
</evidence>
<dbReference type="Pfam" id="PF06412">
    <property type="entry name" value="TraD"/>
    <property type="match status" value="1"/>
</dbReference>
<dbReference type="Proteomes" id="UP000022910">
    <property type="component" value="Unassembled WGS sequence"/>
</dbReference>
<protein>
    <recommendedName>
        <fullName evidence="4">Conjugal transfer protein TraD</fullName>
    </recommendedName>
</protein>
<reference evidence="2 3" key="1">
    <citation type="submission" date="2014-02" db="EMBL/GenBank/DDBJ databases">
        <title>Single nucleus genome sequencing reveals high similarity among nuclei of an endomycorrhizal fungus.</title>
        <authorList>
            <person name="Lin K."/>
            <person name="Geurts R."/>
            <person name="Zhang Z."/>
            <person name="Limpens E."/>
            <person name="Saunders D.G."/>
            <person name="Mu D."/>
            <person name="Pang E."/>
            <person name="Cao H."/>
            <person name="Cha H."/>
            <person name="Lin T."/>
            <person name="Zhou Q."/>
            <person name="Shang Y."/>
            <person name="Li Y."/>
            <person name="Ivanov S."/>
            <person name="Sharma T."/>
            <person name="Velzen R.V."/>
            <person name="Ruijter N.D."/>
            <person name="Aanen D.K."/>
            <person name="Win J."/>
            <person name="Kamoun S."/>
            <person name="Bisseling T."/>
            <person name="Huang S."/>
        </authorList>
    </citation>
    <scope>NUCLEOTIDE SEQUENCE [LARGE SCALE GENOMIC DNA]</scope>
    <source>
        <strain evidence="3">DAOM197198w</strain>
    </source>
</reference>
<keyword evidence="3" id="KW-1185">Reference proteome</keyword>
<sequence>MADKPGYLDNGSWAQAHVERLRVKAPKSGLSKDDKLFLLLIDKPDRTPVENRSLAALIRVERAKETMRAGRGTIREAASAKAKADRKARDHQRFLAAGLMTMVGLLDDKTGEPTWDRATLLGALDAMAQVDASEDQQRRWKARGDAIFARTQNDAENPSGAA</sequence>
<proteinExistence type="predicted"/>
<evidence type="ECO:0000313" key="3">
    <source>
        <dbReference type="Proteomes" id="UP000022910"/>
    </source>
</evidence>
<name>A0A015NJE7_RHIIW</name>
<gene>
    <name evidence="2" type="ORF">RirG_004560</name>
</gene>
<evidence type="ECO:0000313" key="2">
    <source>
        <dbReference type="EMBL" id="EXX79538.1"/>
    </source>
</evidence>
<dbReference type="AlphaFoldDB" id="A0A015NJE7"/>
<comment type="caution">
    <text evidence="2">The sequence shown here is derived from an EMBL/GenBank/DDBJ whole genome shotgun (WGS) entry which is preliminary data.</text>
</comment>